<evidence type="ECO:0000313" key="2">
    <source>
        <dbReference type="Proteomes" id="UP000280825"/>
    </source>
</evidence>
<dbReference type="RefSeq" id="WP_126457582.1">
    <property type="nucleotide sequence ID" value="NZ_RYDJ01000001.1"/>
</dbReference>
<keyword evidence="2" id="KW-1185">Reference proteome</keyword>
<gene>
    <name evidence="1" type="ORF">EKL98_02485</name>
</gene>
<comment type="caution">
    <text evidence="1">The sequence shown here is derived from an EMBL/GenBank/DDBJ whole genome shotgun (WGS) entry which is preliminary data.</text>
</comment>
<dbReference type="EMBL" id="RYDJ01000001">
    <property type="protein sequence ID" value="RTZ08205.1"/>
    <property type="molecule type" value="Genomic_DNA"/>
</dbReference>
<accession>A0A3S0QAJ6</accession>
<organism evidence="1 2">
    <name type="scientific">Flavobacterium bomense</name>
    <dbReference type="NCBI Taxonomy" id="2497483"/>
    <lineage>
        <taxon>Bacteria</taxon>
        <taxon>Pseudomonadati</taxon>
        <taxon>Bacteroidota</taxon>
        <taxon>Flavobacteriia</taxon>
        <taxon>Flavobacteriales</taxon>
        <taxon>Flavobacteriaceae</taxon>
        <taxon>Flavobacterium</taxon>
    </lineage>
</organism>
<name>A0A3S0QAJ6_9FLAO</name>
<dbReference type="Proteomes" id="UP000280825">
    <property type="component" value="Unassembled WGS sequence"/>
</dbReference>
<dbReference type="AlphaFoldDB" id="A0A3S0QAJ6"/>
<proteinExistence type="predicted"/>
<evidence type="ECO:0000313" key="1">
    <source>
        <dbReference type="EMBL" id="RTZ08205.1"/>
    </source>
</evidence>
<protein>
    <submittedName>
        <fullName evidence="1">Uncharacterized protein</fullName>
    </submittedName>
</protein>
<reference evidence="1 2" key="1">
    <citation type="submission" date="2018-12" db="EMBL/GenBank/DDBJ databases">
        <title>Flavobacterium sp. nov., isolated from glacier ice.</title>
        <authorList>
            <person name="Liu Q."/>
            <person name="Xin Y.-H."/>
        </authorList>
    </citation>
    <scope>NUCLEOTIDE SEQUENCE [LARGE SCALE GENOMIC DNA]</scope>
    <source>
        <strain evidence="1 2">RB1N8</strain>
    </source>
</reference>
<sequence>MESKFSGMTVNERLYVGGLINDFDNALEQKNVEGIKAVLKKVALNEDSIFEMLISLGLDA</sequence>